<dbReference type="Proteomes" id="UP000324065">
    <property type="component" value="Unassembled WGS sequence"/>
</dbReference>
<reference evidence="2 3" key="1">
    <citation type="submission" date="2019-09" db="EMBL/GenBank/DDBJ databases">
        <title>Genome sequence of Roseospira marina, one of the more divergent members of the non-sulfur purple photosynthetic bacterial family, the Rhodospirillaceae.</title>
        <authorList>
            <person name="Meyer T."/>
            <person name="Kyndt J."/>
        </authorList>
    </citation>
    <scope>NUCLEOTIDE SEQUENCE [LARGE SCALE GENOMIC DNA]</scope>
    <source>
        <strain evidence="2 3">DSM 15113</strain>
    </source>
</reference>
<gene>
    <name evidence="2" type="ORF">F1188_07275</name>
</gene>
<accession>A0A5M6ID79</accession>
<dbReference type="OrthoDB" id="9811380at2"/>
<dbReference type="EMBL" id="VWPJ01000005">
    <property type="protein sequence ID" value="KAA5606216.1"/>
    <property type="molecule type" value="Genomic_DNA"/>
</dbReference>
<evidence type="ECO:0000256" key="1">
    <source>
        <dbReference type="SAM" id="Phobius"/>
    </source>
</evidence>
<keyword evidence="1" id="KW-0472">Membrane</keyword>
<feature type="transmembrane region" description="Helical" evidence="1">
    <location>
        <begin position="12"/>
        <end position="32"/>
    </location>
</feature>
<keyword evidence="1" id="KW-0812">Transmembrane</keyword>
<feature type="transmembrane region" description="Helical" evidence="1">
    <location>
        <begin position="75"/>
        <end position="99"/>
    </location>
</feature>
<protein>
    <submittedName>
        <fullName evidence="2">DUF420 domain-containing protein</fullName>
    </submittedName>
</protein>
<name>A0A5M6ID79_9PROT</name>
<comment type="caution">
    <text evidence="2">The sequence shown here is derived from an EMBL/GenBank/DDBJ whole genome shotgun (WGS) entry which is preliminary data.</text>
</comment>
<proteinExistence type="predicted"/>
<feature type="transmembrane region" description="Helical" evidence="1">
    <location>
        <begin position="39"/>
        <end position="60"/>
    </location>
</feature>
<evidence type="ECO:0000313" key="2">
    <source>
        <dbReference type="EMBL" id="KAA5606216.1"/>
    </source>
</evidence>
<feature type="transmembrane region" description="Helical" evidence="1">
    <location>
        <begin position="120"/>
        <end position="139"/>
    </location>
</feature>
<dbReference type="AlphaFoldDB" id="A0A5M6ID79"/>
<dbReference type="PANTHER" id="PTHR37692">
    <property type="entry name" value="HYPOTHETICAL MEMBRANE SPANNING PROTEIN"/>
    <property type="match status" value="1"/>
</dbReference>
<evidence type="ECO:0000313" key="3">
    <source>
        <dbReference type="Proteomes" id="UP000324065"/>
    </source>
</evidence>
<keyword evidence="1" id="KW-1133">Transmembrane helix</keyword>
<dbReference type="PANTHER" id="PTHR37692:SF1">
    <property type="entry name" value="DUF420 DOMAIN-CONTAINING PROTEIN"/>
    <property type="match status" value="1"/>
</dbReference>
<dbReference type="InterPro" id="IPR007352">
    <property type="entry name" value="DUF420"/>
</dbReference>
<sequence length="145" mass="16012">MDTATVLPHVNAALNAVSTVLLLIGFGLIRAGRRDAHRAVMIAALAVSAVFLISYLVYHFTAPIFVFPGRGTIRVIYYIILVSHVILAVAIVPLVVEIVRRAWTGRFDRHKALARWTLPLWLYVTVTGVAIYGMLYHLYPQASGA</sequence>
<keyword evidence="3" id="KW-1185">Reference proteome</keyword>
<dbReference type="RefSeq" id="WP_150061739.1">
    <property type="nucleotide sequence ID" value="NZ_JACHII010000007.1"/>
</dbReference>
<organism evidence="2 3">
    <name type="scientific">Roseospira marina</name>
    <dbReference type="NCBI Taxonomy" id="140057"/>
    <lineage>
        <taxon>Bacteria</taxon>
        <taxon>Pseudomonadati</taxon>
        <taxon>Pseudomonadota</taxon>
        <taxon>Alphaproteobacteria</taxon>
        <taxon>Rhodospirillales</taxon>
        <taxon>Rhodospirillaceae</taxon>
        <taxon>Roseospira</taxon>
    </lineage>
</organism>
<dbReference type="Pfam" id="PF04238">
    <property type="entry name" value="DUF420"/>
    <property type="match status" value="1"/>
</dbReference>